<organism evidence="1">
    <name type="scientific">viral metagenome</name>
    <dbReference type="NCBI Taxonomy" id="1070528"/>
    <lineage>
        <taxon>unclassified sequences</taxon>
        <taxon>metagenomes</taxon>
        <taxon>organismal metagenomes</taxon>
    </lineage>
</organism>
<accession>A0A6M3LGY6</accession>
<dbReference type="AlphaFoldDB" id="A0A6M3LGY6"/>
<name>A0A6M3LGY6_9ZZZZ</name>
<evidence type="ECO:0000313" key="1">
    <source>
        <dbReference type="EMBL" id="QJA92564.1"/>
    </source>
</evidence>
<gene>
    <name evidence="1" type="ORF">MM415B04582_0006</name>
</gene>
<dbReference type="EMBL" id="MT143077">
    <property type="protein sequence ID" value="QJA92564.1"/>
    <property type="molecule type" value="Genomic_DNA"/>
</dbReference>
<protein>
    <submittedName>
        <fullName evidence="1">Uncharacterized protein</fullName>
    </submittedName>
</protein>
<proteinExistence type="predicted"/>
<reference evidence="1" key="1">
    <citation type="submission" date="2020-03" db="EMBL/GenBank/DDBJ databases">
        <title>The deep terrestrial virosphere.</title>
        <authorList>
            <person name="Holmfeldt K."/>
            <person name="Nilsson E."/>
            <person name="Simone D."/>
            <person name="Lopez-Fernandez M."/>
            <person name="Wu X."/>
            <person name="de Brujin I."/>
            <person name="Lundin D."/>
            <person name="Andersson A."/>
            <person name="Bertilsson S."/>
            <person name="Dopson M."/>
        </authorList>
    </citation>
    <scope>NUCLEOTIDE SEQUENCE</scope>
    <source>
        <strain evidence="1">MM415B04582</strain>
    </source>
</reference>
<sequence length="130" mass="14722">MLTLFILKSGKEHADAAATLASFGNGLVSETVKPPALVDIHAYLAFGITTPWYCVMHDNEQLDIMLQRSLLIFLTYTDADVLICYKKEREFNSTRAPRFFKKHVKIRADCLLPQDEGSVKFDTILNGWIV</sequence>